<dbReference type="PIRSF" id="PIRSF017082">
    <property type="entry name" value="YflP"/>
    <property type="match status" value="1"/>
</dbReference>
<dbReference type="PANTHER" id="PTHR42928">
    <property type="entry name" value="TRICARBOXYLATE-BINDING PROTEIN"/>
    <property type="match status" value="1"/>
</dbReference>
<dbReference type="SUPFAM" id="SSF53850">
    <property type="entry name" value="Periplasmic binding protein-like II"/>
    <property type="match status" value="1"/>
</dbReference>
<dbReference type="PROSITE" id="PS51257">
    <property type="entry name" value="PROKAR_LIPOPROTEIN"/>
    <property type="match status" value="1"/>
</dbReference>
<dbReference type="EMBL" id="BJUU01000002">
    <property type="protein sequence ID" value="GEK79076.1"/>
    <property type="molecule type" value="Genomic_DNA"/>
</dbReference>
<proteinExistence type="inferred from homology"/>
<evidence type="ECO:0000313" key="3">
    <source>
        <dbReference type="EMBL" id="GEK79076.1"/>
    </source>
</evidence>
<dbReference type="PANTHER" id="PTHR42928:SF5">
    <property type="entry name" value="BLR1237 PROTEIN"/>
    <property type="match status" value="1"/>
</dbReference>
<protein>
    <recommendedName>
        <fullName evidence="5">Tripartite-type tricarboxylate transporter, receptor component TctC</fullName>
    </recommendedName>
</protein>
<dbReference type="RefSeq" id="WP_318279026.1">
    <property type="nucleotide sequence ID" value="NZ_BJUU01000002.1"/>
</dbReference>
<dbReference type="InterPro" id="IPR042100">
    <property type="entry name" value="Bug_dom1"/>
</dbReference>
<organism evidence="3 4">
    <name type="scientific">Agrococcus baldri</name>
    <dbReference type="NCBI Taxonomy" id="153730"/>
    <lineage>
        <taxon>Bacteria</taxon>
        <taxon>Bacillati</taxon>
        <taxon>Actinomycetota</taxon>
        <taxon>Actinomycetes</taxon>
        <taxon>Micrococcales</taxon>
        <taxon>Microbacteriaceae</taxon>
        <taxon>Agrococcus</taxon>
    </lineage>
</organism>
<comment type="similarity">
    <text evidence="1">Belongs to the UPF0065 (bug) family.</text>
</comment>
<dbReference type="Gene3D" id="3.40.190.10">
    <property type="entry name" value="Periplasmic binding protein-like II"/>
    <property type="match status" value="1"/>
</dbReference>
<sequence>MRFTRPLAVAAAAALAMTAVGCASLSRPTDSGEASESTDWPTGPITMIVAFDAGGGSDIGARLLATALEDELGVPIVVENRPGAGGQVGYTALANAAPDGSTFGLTTIPGLIVSALDESRGAEYDVDSFAQSALQVIDPMAIAVTPDSDIQSIEDLVAASEAGELTATTTGIGTAEHIALLQFNEAAGTDIRPVHFADGAAPATTAFLGGNVDILLSNVGDIMPTLENGGARAVGVLAEERSIFVPDAGTSYEAGIEVMIGSSRGYVFPDGTPQDVVDRMSDAIGAVLEDEAFQEQMANAGLQPAYMDAAEYEAYWHEQADSIGSVLELIREEG</sequence>
<evidence type="ECO:0000256" key="2">
    <source>
        <dbReference type="SAM" id="SignalP"/>
    </source>
</evidence>
<accession>A0AA87REE8</accession>
<evidence type="ECO:0000256" key="1">
    <source>
        <dbReference type="ARBA" id="ARBA00006987"/>
    </source>
</evidence>
<dbReference type="Proteomes" id="UP000321749">
    <property type="component" value="Unassembled WGS sequence"/>
</dbReference>
<feature type="chain" id="PRO_5041686056" description="Tripartite-type tricarboxylate transporter, receptor component TctC" evidence="2">
    <location>
        <begin position="23"/>
        <end position="334"/>
    </location>
</feature>
<evidence type="ECO:0000313" key="4">
    <source>
        <dbReference type="Proteomes" id="UP000321749"/>
    </source>
</evidence>
<reference evidence="3 4" key="1">
    <citation type="submission" date="2019-07" db="EMBL/GenBank/DDBJ databases">
        <title>Whole genome shotgun sequence of Agrococcus baldri NBRC 103055.</title>
        <authorList>
            <person name="Hosoyama A."/>
            <person name="Uohara A."/>
            <person name="Ohji S."/>
            <person name="Ichikawa N."/>
        </authorList>
    </citation>
    <scope>NUCLEOTIDE SEQUENCE [LARGE SCALE GENOMIC DNA]</scope>
    <source>
        <strain evidence="3 4">NBRC 103055</strain>
    </source>
</reference>
<feature type="signal peptide" evidence="2">
    <location>
        <begin position="1"/>
        <end position="22"/>
    </location>
</feature>
<keyword evidence="2" id="KW-0732">Signal</keyword>
<evidence type="ECO:0008006" key="5">
    <source>
        <dbReference type="Google" id="ProtNLM"/>
    </source>
</evidence>
<dbReference type="Pfam" id="PF03401">
    <property type="entry name" value="TctC"/>
    <property type="match status" value="1"/>
</dbReference>
<keyword evidence="4" id="KW-1185">Reference proteome</keyword>
<dbReference type="AlphaFoldDB" id="A0AA87REE8"/>
<name>A0AA87REE8_9MICO</name>
<dbReference type="Gene3D" id="3.40.190.150">
    <property type="entry name" value="Bordetella uptake gene, domain 1"/>
    <property type="match status" value="1"/>
</dbReference>
<comment type="caution">
    <text evidence="3">The sequence shown here is derived from an EMBL/GenBank/DDBJ whole genome shotgun (WGS) entry which is preliminary data.</text>
</comment>
<dbReference type="InterPro" id="IPR005064">
    <property type="entry name" value="BUG"/>
</dbReference>
<dbReference type="CDD" id="cd07012">
    <property type="entry name" value="PBP2_Bug_TTT"/>
    <property type="match status" value="1"/>
</dbReference>
<gene>
    <name evidence="3" type="ORF">ABA31_04270</name>
</gene>